<dbReference type="InterPro" id="IPR029063">
    <property type="entry name" value="SAM-dependent_MTases_sf"/>
</dbReference>
<dbReference type="InterPro" id="IPR003594">
    <property type="entry name" value="HATPase_dom"/>
</dbReference>
<name>A0A7W5DYC6_9BACT</name>
<dbReference type="InterPro" id="IPR003661">
    <property type="entry name" value="HisK_dim/P_dom"/>
</dbReference>
<dbReference type="PROSITE" id="PS50110">
    <property type="entry name" value="RESPONSE_REGULATORY"/>
    <property type="match status" value="1"/>
</dbReference>
<feature type="active site" evidence="13">
    <location>
        <position position="139"/>
    </location>
</feature>
<dbReference type="Pfam" id="PF00072">
    <property type="entry name" value="Response_reg"/>
    <property type="match status" value="1"/>
</dbReference>
<dbReference type="InterPro" id="IPR000700">
    <property type="entry name" value="PAS-assoc_C"/>
</dbReference>
<organism evidence="23 24">
    <name type="scientific">Aporhodopirellula rubra</name>
    <dbReference type="NCBI Taxonomy" id="980271"/>
    <lineage>
        <taxon>Bacteria</taxon>
        <taxon>Pseudomonadati</taxon>
        <taxon>Planctomycetota</taxon>
        <taxon>Planctomycetia</taxon>
        <taxon>Pirellulales</taxon>
        <taxon>Pirellulaceae</taxon>
        <taxon>Aporhodopirellula</taxon>
    </lineage>
</organism>
<evidence type="ECO:0000313" key="23">
    <source>
        <dbReference type="EMBL" id="MBB3206786.1"/>
    </source>
</evidence>
<dbReference type="Proteomes" id="UP000536179">
    <property type="component" value="Unassembled WGS sequence"/>
</dbReference>
<dbReference type="PROSITE" id="PS50112">
    <property type="entry name" value="PAS"/>
    <property type="match status" value="5"/>
</dbReference>
<dbReference type="Gene3D" id="3.40.50.180">
    <property type="entry name" value="Methylesterase CheB, C-terminal domain"/>
    <property type="match status" value="1"/>
</dbReference>
<dbReference type="InterPro" id="IPR036890">
    <property type="entry name" value="HATPase_C_sf"/>
</dbReference>
<dbReference type="CDD" id="cd16434">
    <property type="entry name" value="CheB-CheR_fusion"/>
    <property type="match status" value="1"/>
</dbReference>
<keyword evidence="24" id="KW-1185">Reference proteome</keyword>
<dbReference type="InterPro" id="IPR036097">
    <property type="entry name" value="HisK_dim/P_sf"/>
</dbReference>
<dbReference type="NCBIfam" id="TIGR00229">
    <property type="entry name" value="sensory_box"/>
    <property type="match status" value="4"/>
</dbReference>
<keyword evidence="13" id="KW-0145">Chemotaxis</keyword>
<feature type="modified residue" description="4-aspartylphosphate" evidence="14">
    <location>
        <position position="2074"/>
    </location>
</feature>
<dbReference type="SUPFAM" id="SSF53335">
    <property type="entry name" value="S-adenosyl-L-methionine-dependent methyltransferases"/>
    <property type="match status" value="1"/>
</dbReference>
<dbReference type="SUPFAM" id="SSF55874">
    <property type="entry name" value="ATPase domain of HSP90 chaperone/DNA topoisomerase II/histidine kinase"/>
    <property type="match status" value="1"/>
</dbReference>
<feature type="domain" description="PAS" evidence="19">
    <location>
        <begin position="830"/>
        <end position="900"/>
    </location>
</feature>
<dbReference type="Gene3D" id="1.10.287.130">
    <property type="match status" value="1"/>
</dbReference>
<dbReference type="InterPro" id="IPR050903">
    <property type="entry name" value="Bact_Chemotaxis_MeTrfase"/>
</dbReference>
<dbReference type="SMART" id="SM00388">
    <property type="entry name" value="HisKA"/>
    <property type="match status" value="1"/>
</dbReference>
<dbReference type="SMART" id="SM00091">
    <property type="entry name" value="PAS"/>
    <property type="match status" value="7"/>
</dbReference>
<dbReference type="EC" id="2.7.13.3" evidence="3"/>
<evidence type="ECO:0000256" key="7">
    <source>
        <dbReference type="ARBA" id="ARBA00022679"/>
    </source>
</evidence>
<evidence type="ECO:0000259" key="19">
    <source>
        <dbReference type="PROSITE" id="PS50112"/>
    </source>
</evidence>
<feature type="domain" description="PAC" evidence="20">
    <location>
        <begin position="1549"/>
        <end position="1601"/>
    </location>
</feature>
<dbReference type="InterPro" id="IPR035909">
    <property type="entry name" value="CheB_C"/>
</dbReference>
<dbReference type="InterPro" id="IPR001610">
    <property type="entry name" value="PAC"/>
</dbReference>
<dbReference type="FunFam" id="3.30.450.20:FF:000099">
    <property type="entry name" value="Sensory box sensor histidine kinase"/>
    <property type="match status" value="1"/>
</dbReference>
<dbReference type="GO" id="GO:0006935">
    <property type="term" value="P:chemotaxis"/>
    <property type="evidence" value="ECO:0007669"/>
    <property type="project" value="UniProtKB-UniRule"/>
</dbReference>
<dbReference type="GO" id="GO:0008757">
    <property type="term" value="F:S-adenosylmethionine-dependent methyltransferase activity"/>
    <property type="evidence" value="ECO:0007669"/>
    <property type="project" value="InterPro"/>
</dbReference>
<dbReference type="Pfam" id="PF00512">
    <property type="entry name" value="HisKA"/>
    <property type="match status" value="1"/>
</dbReference>
<feature type="domain" description="PAS" evidence="19">
    <location>
        <begin position="1342"/>
        <end position="1414"/>
    </location>
</feature>
<keyword evidence="15" id="KW-0175">Coiled coil</keyword>
<keyword evidence="7" id="KW-0808">Transferase</keyword>
<feature type="active site" evidence="13">
    <location>
        <position position="20"/>
    </location>
</feature>
<evidence type="ECO:0000259" key="17">
    <source>
        <dbReference type="PROSITE" id="PS50109"/>
    </source>
</evidence>
<dbReference type="SUPFAM" id="SSF47384">
    <property type="entry name" value="Homodimeric domain of signal transducing histidine kinase"/>
    <property type="match status" value="1"/>
</dbReference>
<dbReference type="SMART" id="SM00387">
    <property type="entry name" value="HATPase_c"/>
    <property type="match status" value="1"/>
</dbReference>
<dbReference type="InterPro" id="IPR000673">
    <property type="entry name" value="Sig_transdc_resp-reg_Me-estase"/>
</dbReference>
<feature type="domain" description="PAS" evidence="19">
    <location>
        <begin position="1113"/>
        <end position="1157"/>
    </location>
</feature>
<dbReference type="PANTHER" id="PTHR24422">
    <property type="entry name" value="CHEMOTAXIS PROTEIN METHYLTRANSFERASE"/>
    <property type="match status" value="1"/>
</dbReference>
<dbReference type="InterPro" id="IPR000780">
    <property type="entry name" value="CheR_MeTrfase"/>
</dbReference>
<feature type="domain" description="PAS" evidence="19">
    <location>
        <begin position="1475"/>
        <end position="1546"/>
    </location>
</feature>
<dbReference type="SMART" id="SM00086">
    <property type="entry name" value="PAC"/>
    <property type="match status" value="7"/>
</dbReference>
<dbReference type="GO" id="GO:0000156">
    <property type="term" value="F:phosphorelay response regulator activity"/>
    <property type="evidence" value="ECO:0007669"/>
    <property type="project" value="InterPro"/>
</dbReference>
<dbReference type="PRINTS" id="PR00996">
    <property type="entry name" value="CHERMTFRASE"/>
</dbReference>
<dbReference type="FunFam" id="2.10.70.100:FF:000001">
    <property type="entry name" value="Sensory transduction histidine kinase"/>
    <property type="match status" value="1"/>
</dbReference>
<dbReference type="SUPFAM" id="SSF47757">
    <property type="entry name" value="Chemotaxis receptor methyltransferase CheR, N-terminal domain"/>
    <property type="match status" value="1"/>
</dbReference>
<feature type="domain" description="CheR-type methyltransferase" evidence="22">
    <location>
        <begin position="231"/>
        <end position="457"/>
    </location>
</feature>
<comment type="caution">
    <text evidence="23">The sequence shown here is derived from an EMBL/GenBank/DDBJ whole genome shotgun (WGS) entry which is preliminary data.</text>
</comment>
<feature type="compositionally biased region" description="Acidic residues" evidence="16">
    <location>
        <begin position="501"/>
        <end position="510"/>
    </location>
</feature>
<dbReference type="FunFam" id="3.30.565.10:FF:000010">
    <property type="entry name" value="Sensor histidine kinase RcsC"/>
    <property type="match status" value="1"/>
</dbReference>
<feature type="domain" description="CheB-type methylesterase" evidence="21">
    <location>
        <begin position="7"/>
        <end position="197"/>
    </location>
</feature>
<sequence>MTNTANPKTQSPLIVAVGASAGGLEAFQELLRGLGDSPEMAIVFIQHLDATRESLLPELLTKSTNLKVVEIEGRRKLKSATVYVCPPKKLLALKNSFVTIVQDDDEARQRAPIDFFFHSVAEDQRERGVGVILSGSGSDGTLGLKSISDQGGLTCAQDPQSARFDSMPRSAATTGVADHVLSPHEIATELLNYAQHWSELTQPEKNVHWQSDIKEAIPEIAERLLEVTKHNFQHYKINTLTRRIQRRMQVLRLTLVDDYVELLQENGDEVRRLFRELLIGVTAFFRDPEAFDSLRSSVLPNLFDGRSDDDCVRIWVAGCASGQEAYSMAILCREVMDELQSNCQVQIFATDIDEHALQIARAGAYPSGIEEQVSPERLKRFFSKRGKRYHVNKSIREMVLFSVHNLISDPPFSRQDLISCRNLLIYLGQHLQNKLIPLFHYALRPSGFLFLGPSENIVSHGELFRPINSHYRISQRKGTSIGSRNSNQQRPARIPMHSDAPDDTTPDESTDLTEIRQKITLDEFAPKSVVIDESGQILNASADMQRYLTVSGGDYQNNIVKMAARGLRIGLRAAINEAKKTRRKVEHEDMSIRVGELVQRVMITVQPMPKLGEEESLFLVVFHDVGKPFKRDDSSGELSILPADLDQESLVTQLEWELETTRDDLDKTLQDIEAANEELKSSNEELLSMNEELQSANEELETSKEEIRATSDAVARAHDDLENLLRSTQIATVFLDQDLHIRRFTPAIKDIYDLIPTDIGRPLEKFVPNVANMPPLPDPKAIRKDGFIEDTVDADSGKSYIRRVLPYRSHTGVDSGIVVTFTDVTQLRESEELFQLLVDASSQIVWVTNAEGKVVEDSPSWRAFTGQSFEEWISYGWLKALHEDDREPTIKTWEATVATKQPLSMEYRIWHESSGEYRWAHVRALPQCDASGTVKRWVGMCTDITERKHYELDLAGREAHLRRVINHQLGLVGLVGLDGILLEVDDRSLEIAQVRREDVVGKPFADAPWWTYSEDVAQSMRDAIERARAGETVRFDVSLFAHGDEGVYIDFMIAPVFDERGEVEYLIPSGVDIRDRHAAERQLAHAKARLELSMAFSKVAPWSWDMRTNEVVVEDSLKKLFGFEADEDVNTQAIMNRIDPEHRERVAKAIEDAIENSGAFDQEYVVNLPNGERRWLHGRGQTAIGENDEVNDFFGVISDVTDSKRIQLELADREAQLRRVIDNTVGFIGVLLPDGTLLEANAPALQSADLSREDVIGMKFWDTFWWNYDPELQAELKGLVARAAEGESIRRDIRYRVVGDENRMLDFMLNPVRDDEGRVTHLIPSAIDILDRKEAEAAVVESERKLQLGIDVAALTLAEVDYETDQIELSQEAARLYGFGDHAVTVSRDDVHALFHPEDRDLMMSAIHHSLASIDNGEISHRHRIVLPGGEIRWLDIRKRVFYDESVSPPKPIRGTLVARDVTQEVQFQNQLHESRQRLTLAMESARMGAFEWQPDTDIAHWDDQWCDVIGIDRQSPRMGKTLFDLIHPDDVQHVKESLPYGTNDRKDYKVEFRVIRPDGQLRWLAASGTLIPGHDGQPARLVGLNWDITDQKVTAERIRQGEERLRLALKSGEMAAWEWTPSGSIWTEEVYEMLEIPLDQTASPELFFEHVHPEDVEGLKAEWSRATRGEASFEHEFRVIRNNGQIRWMVGVGEVVRNKKGEVVSLYGLNWDSTEEHLNAERLRESERAAVAASQSKSAFVANMSHEIRTPMTAILGYADLISDMIDDPEAIRHLETIRRNGDYLLDIINDILDLSKIEAGKLDIENERFQPARLLEDVRSVMEVRASEGGLALEVEYVGKLPKLIQSDAKRLKQILINLVGNAIKFTRKGHVKISVRYDARCDGNSSNNDNEPHMTGSADRTLRSAHGFLHFDIVDTGIGMSDEQQDRLFKPFSQGDSTVSRHFGGTGLGLAISKRLAEMLGGEISMQSTEGVGSTFTLTVDVGDVADVELVEFGAGTVSEAKLPEPKRLEGLSLQCRVLVVDDRRDIRFLSRRLLTKAGATVDECEDGQVAVDFMKDCLGKDNCPALVLLDMQMPNLDGYQTARILRSLGYKGPIIALTADAMQGDMNECLEAGCNDYLSKPIDGERLIRMVAEMTSRDR</sequence>
<evidence type="ECO:0000256" key="6">
    <source>
        <dbReference type="ARBA" id="ARBA00022553"/>
    </source>
</evidence>
<comment type="catalytic activity">
    <reaction evidence="1">
        <text>ATP + protein L-histidine = ADP + protein N-phospho-L-histidine.</text>
        <dbReference type="EC" id="2.7.13.3"/>
    </reaction>
</comment>
<dbReference type="InterPro" id="IPR013655">
    <property type="entry name" value="PAS_fold_3"/>
</dbReference>
<dbReference type="PANTHER" id="PTHR24422:SF27">
    <property type="entry name" value="PROTEIN-GLUTAMATE O-METHYLTRANSFERASE"/>
    <property type="match status" value="1"/>
</dbReference>
<evidence type="ECO:0000259" key="21">
    <source>
        <dbReference type="PROSITE" id="PS50122"/>
    </source>
</evidence>
<reference evidence="23 24" key="1">
    <citation type="submission" date="2020-08" db="EMBL/GenBank/DDBJ databases">
        <title>Genomic Encyclopedia of Type Strains, Phase III (KMG-III): the genomes of soil and plant-associated and newly described type strains.</title>
        <authorList>
            <person name="Whitman W."/>
        </authorList>
    </citation>
    <scope>NUCLEOTIDE SEQUENCE [LARGE SCALE GENOMIC DNA]</scope>
    <source>
        <strain evidence="23 24">CECT 8075</strain>
    </source>
</reference>
<dbReference type="PROSITE" id="PS50113">
    <property type="entry name" value="PAC"/>
    <property type="match status" value="6"/>
</dbReference>
<dbReference type="RefSeq" id="WP_184305208.1">
    <property type="nucleotide sequence ID" value="NZ_JACHXU010000007.1"/>
</dbReference>
<dbReference type="Pfam" id="PF03705">
    <property type="entry name" value="CheR_N"/>
    <property type="match status" value="1"/>
</dbReference>
<evidence type="ECO:0000256" key="16">
    <source>
        <dbReference type="SAM" id="MobiDB-lite"/>
    </source>
</evidence>
<feature type="domain" description="PAC" evidence="20">
    <location>
        <begin position="1291"/>
        <end position="1341"/>
    </location>
</feature>
<dbReference type="EMBL" id="JACHXU010000007">
    <property type="protein sequence ID" value="MBB3206786.1"/>
    <property type="molecule type" value="Genomic_DNA"/>
</dbReference>
<dbReference type="PROSITE" id="PS50122">
    <property type="entry name" value="CHEB"/>
    <property type="match status" value="1"/>
</dbReference>
<dbReference type="CDD" id="cd00130">
    <property type="entry name" value="PAS"/>
    <property type="match status" value="6"/>
</dbReference>
<dbReference type="InterPro" id="IPR022642">
    <property type="entry name" value="CheR_C"/>
</dbReference>
<feature type="domain" description="Histidine kinase" evidence="17">
    <location>
        <begin position="1744"/>
        <end position="1987"/>
    </location>
</feature>
<dbReference type="InterPro" id="IPR000014">
    <property type="entry name" value="PAS"/>
</dbReference>
<dbReference type="InterPro" id="IPR011006">
    <property type="entry name" value="CheY-like_superfamily"/>
</dbReference>
<dbReference type="InterPro" id="IPR005467">
    <property type="entry name" value="His_kinase_dom"/>
</dbReference>
<feature type="domain" description="PAC" evidence="20">
    <location>
        <begin position="903"/>
        <end position="956"/>
    </location>
</feature>
<dbReference type="CDD" id="cd16922">
    <property type="entry name" value="HATPase_EvgS-ArcB-TorS-like"/>
    <property type="match status" value="1"/>
</dbReference>
<evidence type="ECO:0000256" key="13">
    <source>
        <dbReference type="PROSITE-ProRule" id="PRU00050"/>
    </source>
</evidence>
<dbReference type="GO" id="GO:0000155">
    <property type="term" value="F:phosphorelay sensor kinase activity"/>
    <property type="evidence" value="ECO:0007669"/>
    <property type="project" value="InterPro"/>
</dbReference>
<evidence type="ECO:0000256" key="4">
    <source>
        <dbReference type="ARBA" id="ARBA00022475"/>
    </source>
</evidence>
<keyword evidence="12" id="KW-0472">Membrane</keyword>
<keyword evidence="13" id="KW-0378">Hydrolase</keyword>
<keyword evidence="10" id="KW-0547">Nucleotide-binding</keyword>
<feature type="compositionally biased region" description="Polar residues" evidence="16">
    <location>
        <begin position="476"/>
        <end position="490"/>
    </location>
</feature>
<dbReference type="Gene3D" id="3.40.50.150">
    <property type="entry name" value="Vaccinia Virus protein VP39"/>
    <property type="match status" value="1"/>
</dbReference>
<feature type="active site" evidence="13">
    <location>
        <position position="47"/>
    </location>
</feature>
<evidence type="ECO:0000256" key="8">
    <source>
        <dbReference type="ARBA" id="ARBA00022692"/>
    </source>
</evidence>
<evidence type="ECO:0000256" key="1">
    <source>
        <dbReference type="ARBA" id="ARBA00000085"/>
    </source>
</evidence>
<keyword evidence="9" id="KW-0677">Repeat</keyword>
<dbReference type="SUPFAM" id="SSF52172">
    <property type="entry name" value="CheY-like"/>
    <property type="match status" value="1"/>
</dbReference>
<dbReference type="GO" id="GO:0000166">
    <property type="term" value="F:nucleotide binding"/>
    <property type="evidence" value="ECO:0007669"/>
    <property type="project" value="UniProtKB-KW"/>
</dbReference>
<dbReference type="GO" id="GO:0005886">
    <property type="term" value="C:plasma membrane"/>
    <property type="evidence" value="ECO:0007669"/>
    <property type="project" value="UniProtKB-SubCell"/>
</dbReference>
<keyword evidence="11" id="KW-1133">Transmembrane helix</keyword>
<evidence type="ECO:0000256" key="14">
    <source>
        <dbReference type="PROSITE-ProRule" id="PRU00169"/>
    </source>
</evidence>
<dbReference type="Gene3D" id="3.40.50.2300">
    <property type="match status" value="1"/>
</dbReference>
<keyword evidence="5" id="KW-0997">Cell inner membrane</keyword>
<keyword evidence="6 14" id="KW-0597">Phosphoprotein</keyword>
<accession>A0A7W5DYC6</accession>
<dbReference type="InterPro" id="IPR035965">
    <property type="entry name" value="PAS-like_dom_sf"/>
</dbReference>
<evidence type="ECO:0000256" key="3">
    <source>
        <dbReference type="ARBA" id="ARBA00012438"/>
    </source>
</evidence>
<dbReference type="PROSITE" id="PS50123">
    <property type="entry name" value="CHER"/>
    <property type="match status" value="1"/>
</dbReference>
<feature type="domain" description="PAC" evidence="20">
    <location>
        <begin position="1674"/>
        <end position="1726"/>
    </location>
</feature>
<feature type="domain" description="PAC" evidence="20">
    <location>
        <begin position="1160"/>
        <end position="1212"/>
    </location>
</feature>
<dbReference type="GO" id="GO:0005737">
    <property type="term" value="C:cytoplasm"/>
    <property type="evidence" value="ECO:0007669"/>
    <property type="project" value="InterPro"/>
</dbReference>
<dbReference type="PROSITE" id="PS50109">
    <property type="entry name" value="HIS_KIN"/>
    <property type="match status" value="1"/>
</dbReference>
<proteinExistence type="predicted"/>
<dbReference type="Gene3D" id="3.30.450.20">
    <property type="entry name" value="PAS domain"/>
    <property type="match status" value="8"/>
</dbReference>
<dbReference type="InterPro" id="IPR001789">
    <property type="entry name" value="Sig_transdc_resp-reg_receiver"/>
</dbReference>
<comment type="subcellular location">
    <subcellularLocation>
        <location evidence="2">Cell inner membrane</location>
        <topology evidence="2">Multi-pass membrane protein</topology>
    </subcellularLocation>
</comment>
<evidence type="ECO:0000256" key="10">
    <source>
        <dbReference type="ARBA" id="ARBA00022741"/>
    </source>
</evidence>
<evidence type="ECO:0000256" key="9">
    <source>
        <dbReference type="ARBA" id="ARBA00022737"/>
    </source>
</evidence>
<dbReference type="Pfam" id="PF01739">
    <property type="entry name" value="CheR"/>
    <property type="match status" value="1"/>
</dbReference>
<dbReference type="Pfam" id="PF13596">
    <property type="entry name" value="PAS_10"/>
    <property type="match status" value="1"/>
</dbReference>
<dbReference type="FunFam" id="3.30.450.20:FF:000155">
    <property type="entry name" value="Sensor histidine kinase TodS"/>
    <property type="match status" value="1"/>
</dbReference>
<evidence type="ECO:0000313" key="24">
    <source>
        <dbReference type="Proteomes" id="UP000536179"/>
    </source>
</evidence>
<dbReference type="SMART" id="SM00138">
    <property type="entry name" value="MeTrc"/>
    <property type="match status" value="1"/>
</dbReference>
<dbReference type="InterPro" id="IPR013656">
    <property type="entry name" value="PAS_4"/>
</dbReference>
<dbReference type="SUPFAM" id="SSF55785">
    <property type="entry name" value="PYP-like sensor domain (PAS domain)"/>
    <property type="match status" value="7"/>
</dbReference>
<evidence type="ECO:0000256" key="2">
    <source>
        <dbReference type="ARBA" id="ARBA00004429"/>
    </source>
</evidence>
<dbReference type="Gene3D" id="2.10.70.100">
    <property type="match status" value="3"/>
</dbReference>
<evidence type="ECO:0000256" key="15">
    <source>
        <dbReference type="SAM" id="Coils"/>
    </source>
</evidence>
<dbReference type="Pfam" id="PF08447">
    <property type="entry name" value="PAS_3"/>
    <property type="match status" value="5"/>
</dbReference>
<dbReference type="SMART" id="SM00448">
    <property type="entry name" value="REC"/>
    <property type="match status" value="1"/>
</dbReference>
<evidence type="ECO:0000259" key="22">
    <source>
        <dbReference type="PROSITE" id="PS50123"/>
    </source>
</evidence>
<feature type="coiled-coil region" evidence="15">
    <location>
        <begin position="651"/>
        <end position="713"/>
    </location>
</feature>
<keyword evidence="8" id="KW-0812">Transmembrane</keyword>
<keyword evidence="4" id="KW-1003">Cell membrane</keyword>
<evidence type="ECO:0000256" key="11">
    <source>
        <dbReference type="ARBA" id="ARBA00022989"/>
    </source>
</evidence>
<dbReference type="Gene3D" id="3.30.565.10">
    <property type="entry name" value="Histidine kinase-like ATPase, C-terminal domain"/>
    <property type="match status" value="1"/>
</dbReference>
<dbReference type="CDD" id="cd00082">
    <property type="entry name" value="HisKA"/>
    <property type="match status" value="1"/>
</dbReference>
<dbReference type="Pfam" id="PF02518">
    <property type="entry name" value="HATPase_c"/>
    <property type="match status" value="1"/>
</dbReference>
<dbReference type="Pfam" id="PF08448">
    <property type="entry name" value="PAS_4"/>
    <property type="match status" value="2"/>
</dbReference>
<dbReference type="Pfam" id="PF01339">
    <property type="entry name" value="CheB_methylest"/>
    <property type="match status" value="1"/>
</dbReference>
<feature type="domain" description="PAC" evidence="20">
    <location>
        <begin position="1033"/>
        <end position="1085"/>
    </location>
</feature>
<dbReference type="GO" id="GO:0008984">
    <property type="term" value="F:protein-glutamate methylesterase activity"/>
    <property type="evidence" value="ECO:0007669"/>
    <property type="project" value="InterPro"/>
</dbReference>
<gene>
    <name evidence="23" type="ORF">FHS27_002598</name>
</gene>
<dbReference type="CDD" id="cd17546">
    <property type="entry name" value="REC_hyHK_CKI1_RcsC-like"/>
    <property type="match status" value="1"/>
</dbReference>
<evidence type="ECO:0000256" key="5">
    <source>
        <dbReference type="ARBA" id="ARBA00022519"/>
    </source>
</evidence>
<evidence type="ECO:0000259" key="20">
    <source>
        <dbReference type="PROSITE" id="PS50113"/>
    </source>
</evidence>
<evidence type="ECO:0000259" key="18">
    <source>
        <dbReference type="PROSITE" id="PS50110"/>
    </source>
</evidence>
<dbReference type="SUPFAM" id="SSF52738">
    <property type="entry name" value="Methylesterase CheB, C-terminal domain"/>
    <property type="match status" value="1"/>
</dbReference>
<evidence type="ECO:0000256" key="12">
    <source>
        <dbReference type="ARBA" id="ARBA00023136"/>
    </source>
</evidence>
<dbReference type="InterPro" id="IPR022641">
    <property type="entry name" value="CheR_N"/>
</dbReference>
<protein>
    <recommendedName>
        <fullName evidence="3">histidine kinase</fullName>
        <ecNumber evidence="3">2.7.13.3</ecNumber>
    </recommendedName>
</protein>
<feature type="domain" description="PAS" evidence="19">
    <location>
        <begin position="1213"/>
        <end position="1287"/>
    </location>
</feature>
<feature type="domain" description="Response regulatory" evidence="18">
    <location>
        <begin position="2020"/>
        <end position="2139"/>
    </location>
</feature>
<feature type="region of interest" description="Disordered" evidence="16">
    <location>
        <begin position="475"/>
        <end position="510"/>
    </location>
</feature>